<protein>
    <submittedName>
        <fullName evidence="1">Uncharacterized protein</fullName>
    </submittedName>
</protein>
<feature type="non-terminal residue" evidence="1">
    <location>
        <position position="36"/>
    </location>
</feature>
<name>A0A0F8YVH0_9ZZZZ</name>
<reference evidence="1" key="1">
    <citation type="journal article" date="2015" name="Nature">
        <title>Complex archaea that bridge the gap between prokaryotes and eukaryotes.</title>
        <authorList>
            <person name="Spang A."/>
            <person name="Saw J.H."/>
            <person name="Jorgensen S.L."/>
            <person name="Zaremba-Niedzwiedzka K."/>
            <person name="Martijn J."/>
            <person name="Lind A.E."/>
            <person name="van Eijk R."/>
            <person name="Schleper C."/>
            <person name="Guy L."/>
            <person name="Ettema T.J."/>
        </authorList>
    </citation>
    <scope>NUCLEOTIDE SEQUENCE</scope>
</reference>
<proteinExistence type="predicted"/>
<gene>
    <name evidence="1" type="ORF">LCGC14_3109280</name>
</gene>
<accession>A0A0F8YVH0</accession>
<comment type="caution">
    <text evidence="1">The sequence shown here is derived from an EMBL/GenBank/DDBJ whole genome shotgun (WGS) entry which is preliminary data.</text>
</comment>
<dbReference type="AlphaFoldDB" id="A0A0F8YVH0"/>
<sequence>MNKHILFDGKKSIELAQYPSEAWTWLSGQPDDGASG</sequence>
<organism evidence="1">
    <name type="scientific">marine sediment metagenome</name>
    <dbReference type="NCBI Taxonomy" id="412755"/>
    <lineage>
        <taxon>unclassified sequences</taxon>
        <taxon>metagenomes</taxon>
        <taxon>ecological metagenomes</taxon>
    </lineage>
</organism>
<evidence type="ECO:0000313" key="1">
    <source>
        <dbReference type="EMBL" id="KKK52006.1"/>
    </source>
</evidence>
<dbReference type="EMBL" id="LAZR01067233">
    <property type="protein sequence ID" value="KKK52006.1"/>
    <property type="molecule type" value="Genomic_DNA"/>
</dbReference>